<gene>
    <name evidence="1" type="ORF">AK830_g4288</name>
</gene>
<evidence type="ECO:0000313" key="1">
    <source>
        <dbReference type="EMBL" id="KPM42287.1"/>
    </source>
</evidence>
<evidence type="ECO:0000313" key="2">
    <source>
        <dbReference type="Proteomes" id="UP000050424"/>
    </source>
</evidence>
<comment type="caution">
    <text evidence="1">The sequence shown here is derived from an EMBL/GenBank/DDBJ whole genome shotgun (WGS) entry which is preliminary data.</text>
</comment>
<name>A0A0P7BP79_9HYPO</name>
<reference evidence="1 2" key="1">
    <citation type="submission" date="2015-09" db="EMBL/GenBank/DDBJ databases">
        <title>Draft genome of a European isolate of the apple canker pathogen Neonectria ditissima.</title>
        <authorList>
            <person name="Gomez-Cortecero A."/>
            <person name="Harrison R.J."/>
            <person name="Armitage A.D."/>
        </authorList>
    </citation>
    <scope>NUCLEOTIDE SEQUENCE [LARGE SCALE GENOMIC DNA]</scope>
    <source>
        <strain evidence="1 2">R09/05</strain>
    </source>
</reference>
<dbReference type="OrthoDB" id="5088056at2759"/>
<protein>
    <submittedName>
        <fullName evidence="1">Uncharacterized protein</fullName>
    </submittedName>
</protein>
<sequence length="365" mass="41344">MGPEYRDTSREDGDCNLLITLEDPAQPKPPKPRRLSHVVPVRYSVPQTDEQWESSRARCGLDTPANILNKLAPPKARTKLQNWQKLVIIAAATVDSSCGQNEYTAELGKIYTRCPKPRTLLKDKALVKNLIGIFDHFYAHLEHRAFELFFIWDISISTLRTWTATDFQELKSRCSHTLKPKEEMQASAPLYIPFLGSLSQPHRTLNQICAALKTNTLDQHDFDRFQKACDGQEFEPCLLGALGDYRTPSVRVAATAEQPLSELAAPSTQDDADLDSREVVHTGERPDSNFHTPISGYKVFGLSRKLQQRASRAVQRKRVCTRISKGGTRLVQFDWRDEFHLPVVDQTITELVSLSIMTRAETKLK</sequence>
<proteinExistence type="predicted"/>
<keyword evidence="2" id="KW-1185">Reference proteome</keyword>
<dbReference type="AlphaFoldDB" id="A0A0P7BP79"/>
<organism evidence="1 2">
    <name type="scientific">Neonectria ditissima</name>
    <dbReference type="NCBI Taxonomy" id="78410"/>
    <lineage>
        <taxon>Eukaryota</taxon>
        <taxon>Fungi</taxon>
        <taxon>Dikarya</taxon>
        <taxon>Ascomycota</taxon>
        <taxon>Pezizomycotina</taxon>
        <taxon>Sordariomycetes</taxon>
        <taxon>Hypocreomycetidae</taxon>
        <taxon>Hypocreales</taxon>
        <taxon>Nectriaceae</taxon>
        <taxon>Neonectria</taxon>
    </lineage>
</organism>
<accession>A0A0P7BP79</accession>
<dbReference type="Proteomes" id="UP000050424">
    <property type="component" value="Unassembled WGS sequence"/>
</dbReference>
<dbReference type="EMBL" id="LKCW01000051">
    <property type="protein sequence ID" value="KPM42287.1"/>
    <property type="molecule type" value="Genomic_DNA"/>
</dbReference>